<accession>A0A159ZSC1</accession>
<name>A0A159ZSC1_PSEFL</name>
<organism evidence="1 2">
    <name type="scientific">Pseudomonas fluorescens</name>
    <dbReference type="NCBI Taxonomy" id="294"/>
    <lineage>
        <taxon>Bacteria</taxon>
        <taxon>Pseudomonadati</taxon>
        <taxon>Pseudomonadota</taxon>
        <taxon>Gammaproteobacteria</taxon>
        <taxon>Pseudomonadales</taxon>
        <taxon>Pseudomonadaceae</taxon>
        <taxon>Pseudomonas</taxon>
    </lineage>
</organism>
<reference evidence="2" key="1">
    <citation type="submission" date="2016-04" db="EMBL/GenBank/DDBJ databases">
        <authorList>
            <person name="Ray J."/>
            <person name="Price M."/>
            <person name="Deutschbauer A."/>
        </authorList>
    </citation>
    <scope>NUCLEOTIDE SEQUENCE [LARGE SCALE GENOMIC DNA]</scope>
    <source>
        <strain evidence="2">FW300-N2E2</strain>
    </source>
</reference>
<gene>
    <name evidence="1" type="ORF">TK06_03900</name>
</gene>
<dbReference type="EMBL" id="CP015225">
    <property type="protein sequence ID" value="AMZ70285.1"/>
    <property type="molecule type" value="Genomic_DNA"/>
</dbReference>
<sequence length="65" mass="7329">MTILVMFQTVIDILVVGFIDRFAQRAAPSPVGFDPMTYCKSWILHIGQQVVCSQHIQINHVIATE</sequence>
<proteinExistence type="predicted"/>
<evidence type="ECO:0000313" key="2">
    <source>
        <dbReference type="Proteomes" id="UP000076083"/>
    </source>
</evidence>
<protein>
    <submittedName>
        <fullName evidence="1">Uncharacterized protein</fullName>
    </submittedName>
</protein>
<reference evidence="1 2" key="2">
    <citation type="journal article" date="2018" name="Nature">
        <title>Mutant phenotypes for thousands of bacterial genes of unknown function.</title>
        <authorList>
            <person name="Price M.N."/>
            <person name="Wetmore K.M."/>
            <person name="Waters R.J."/>
            <person name="Callaghan M."/>
            <person name="Ray J."/>
            <person name="Liu H."/>
            <person name="Kuehl J.V."/>
            <person name="Melnyk R.A."/>
            <person name="Lamson J.S."/>
            <person name="Suh Y."/>
            <person name="Carlson H.K."/>
            <person name="Esquivel Z."/>
            <person name="Sadeeshkumar H."/>
            <person name="Chakraborty R."/>
            <person name="Zane G.M."/>
            <person name="Rubin B.E."/>
            <person name="Wall J.D."/>
            <person name="Visel A."/>
            <person name="Bristow J."/>
            <person name="Blow M.J."/>
            <person name="Arkin A.P."/>
            <person name="Deutschbauer A.M."/>
        </authorList>
    </citation>
    <scope>NUCLEOTIDE SEQUENCE [LARGE SCALE GENOMIC DNA]</scope>
    <source>
        <strain evidence="1 2">FW300-N2E2</strain>
    </source>
</reference>
<dbReference type="Proteomes" id="UP000076083">
    <property type="component" value="Chromosome"/>
</dbReference>
<dbReference type="AlphaFoldDB" id="A0A159ZSC1"/>
<evidence type="ECO:0000313" key="1">
    <source>
        <dbReference type="EMBL" id="AMZ70285.1"/>
    </source>
</evidence>